<evidence type="ECO:0000313" key="12">
    <source>
        <dbReference type="Proteomes" id="UP000219327"/>
    </source>
</evidence>
<dbReference type="Gene3D" id="3.10.580.10">
    <property type="entry name" value="CBS-domain"/>
    <property type="match status" value="1"/>
</dbReference>
<evidence type="ECO:0000256" key="4">
    <source>
        <dbReference type="ARBA" id="ARBA00022842"/>
    </source>
</evidence>
<evidence type="ECO:0000259" key="10">
    <source>
        <dbReference type="PROSITE" id="PS51371"/>
    </source>
</evidence>
<keyword evidence="4" id="KW-0460">Magnesium</keyword>
<dbReference type="PANTHER" id="PTHR22777">
    <property type="entry name" value="HEMOLYSIN-RELATED"/>
    <property type="match status" value="1"/>
</dbReference>
<evidence type="ECO:0000256" key="7">
    <source>
        <dbReference type="ARBA" id="ARBA00037273"/>
    </source>
</evidence>
<comment type="caution">
    <text evidence="11">The sequence shown here is derived from an EMBL/GenBank/DDBJ whole genome shotgun (WGS) entry which is preliminary data.</text>
</comment>
<dbReference type="InterPro" id="IPR046342">
    <property type="entry name" value="CBS_dom_sf"/>
</dbReference>
<evidence type="ECO:0000256" key="5">
    <source>
        <dbReference type="ARBA" id="ARBA00023122"/>
    </source>
</evidence>
<accession>A0A2A5WZ37</accession>
<dbReference type="SUPFAM" id="SSF56176">
    <property type="entry name" value="FAD-binding/transporter-associated domain-like"/>
    <property type="match status" value="1"/>
</dbReference>
<dbReference type="SMART" id="SM00116">
    <property type="entry name" value="CBS"/>
    <property type="match status" value="2"/>
</dbReference>
<feature type="domain" description="CBS" evidence="10">
    <location>
        <begin position="64"/>
        <end position="123"/>
    </location>
</feature>
<dbReference type="PROSITE" id="PS51371">
    <property type="entry name" value="CBS"/>
    <property type="match status" value="2"/>
</dbReference>
<comment type="similarity">
    <text evidence="1">Belongs to the UPF0053 family.</text>
</comment>
<evidence type="ECO:0000256" key="1">
    <source>
        <dbReference type="ARBA" id="ARBA00006337"/>
    </source>
</evidence>
<dbReference type="Pfam" id="PF21917">
    <property type="entry name" value="NMB0537_N"/>
    <property type="match status" value="1"/>
</dbReference>
<evidence type="ECO:0000313" key="11">
    <source>
        <dbReference type="EMBL" id="PDH41487.1"/>
    </source>
</evidence>
<feature type="domain" description="CBS" evidence="10">
    <location>
        <begin position="129"/>
        <end position="186"/>
    </location>
</feature>
<name>A0A2A5WZ37_9GAMM</name>
<dbReference type="InterPro" id="IPR044751">
    <property type="entry name" value="Ion_transp-like_CBS"/>
</dbReference>
<dbReference type="InterPro" id="IPR036318">
    <property type="entry name" value="FAD-bd_PCMH-like_sf"/>
</dbReference>
<dbReference type="EMBL" id="NTKD01000004">
    <property type="protein sequence ID" value="PDH41487.1"/>
    <property type="molecule type" value="Genomic_DNA"/>
</dbReference>
<keyword evidence="5 9" id="KW-0129">CBS domain</keyword>
<keyword evidence="3" id="KW-0677">Repeat</keyword>
<dbReference type="SUPFAM" id="SSF54631">
    <property type="entry name" value="CBS-domain pair"/>
    <property type="match status" value="1"/>
</dbReference>
<dbReference type="GO" id="GO:0005886">
    <property type="term" value="C:plasma membrane"/>
    <property type="evidence" value="ECO:0007669"/>
    <property type="project" value="TreeGrafter"/>
</dbReference>
<keyword evidence="2" id="KW-0813">Transport</keyword>
<organism evidence="11 12">
    <name type="scientific">OM182 bacterium MED-G24</name>
    <dbReference type="NCBI Taxonomy" id="1986255"/>
    <lineage>
        <taxon>Bacteria</taxon>
        <taxon>Pseudomonadati</taxon>
        <taxon>Pseudomonadota</taxon>
        <taxon>Gammaproteobacteria</taxon>
        <taxon>OMG group</taxon>
        <taxon>OM182 clade</taxon>
    </lineage>
</organism>
<dbReference type="InterPro" id="IPR000644">
    <property type="entry name" value="CBS_dom"/>
</dbReference>
<dbReference type="InterPro" id="IPR005170">
    <property type="entry name" value="Transptr-assoc_dom"/>
</dbReference>
<dbReference type="FunFam" id="3.10.580.10:FF:000002">
    <property type="entry name" value="Magnesium/cobalt efflux protein CorC"/>
    <property type="match status" value="1"/>
</dbReference>
<keyword evidence="6" id="KW-0170">Cobalt</keyword>
<gene>
    <name evidence="11" type="ORF">CNE99_01735</name>
</gene>
<evidence type="ECO:0000256" key="3">
    <source>
        <dbReference type="ARBA" id="ARBA00022737"/>
    </source>
</evidence>
<dbReference type="Gene3D" id="3.30.465.10">
    <property type="match status" value="1"/>
</dbReference>
<dbReference type="Pfam" id="PF03471">
    <property type="entry name" value="CorC_HlyC"/>
    <property type="match status" value="1"/>
</dbReference>
<dbReference type="PANTHER" id="PTHR22777:SF27">
    <property type="entry name" value="MAGNESIUM AND COBALT EFFLUX PROTEIN CORC"/>
    <property type="match status" value="1"/>
</dbReference>
<evidence type="ECO:0000256" key="2">
    <source>
        <dbReference type="ARBA" id="ARBA00022448"/>
    </source>
</evidence>
<dbReference type="InterPro" id="IPR016169">
    <property type="entry name" value="FAD-bd_PCMH_sub2"/>
</dbReference>
<evidence type="ECO:0000256" key="9">
    <source>
        <dbReference type="PROSITE-ProRule" id="PRU00703"/>
    </source>
</evidence>
<comment type="function">
    <text evidence="7">Plays a role in the transport of magnesium and cobalt ions.</text>
</comment>
<dbReference type="GO" id="GO:0050660">
    <property type="term" value="F:flavin adenine dinucleotide binding"/>
    <property type="evidence" value="ECO:0007669"/>
    <property type="project" value="InterPro"/>
</dbReference>
<dbReference type="SMART" id="SM01091">
    <property type="entry name" value="CorC_HlyC"/>
    <property type="match status" value="1"/>
</dbReference>
<reference evidence="11 12" key="1">
    <citation type="submission" date="2017-08" db="EMBL/GenBank/DDBJ databases">
        <title>Fine stratification of microbial communities through a metagenomic profile of the photic zone.</title>
        <authorList>
            <person name="Haro-Moreno J.M."/>
            <person name="Lopez-Perez M."/>
            <person name="De La Torre J."/>
            <person name="Picazo A."/>
            <person name="Camacho A."/>
            <person name="Rodriguez-Valera F."/>
        </authorList>
    </citation>
    <scope>NUCLEOTIDE SEQUENCE [LARGE SCALE GENOMIC DNA]</scope>
    <source>
        <strain evidence="11">MED-G24</strain>
    </source>
</reference>
<dbReference type="AlphaFoldDB" id="A0A2A5WZ37"/>
<evidence type="ECO:0000256" key="8">
    <source>
        <dbReference type="ARBA" id="ARBA00040729"/>
    </source>
</evidence>
<dbReference type="InterPro" id="IPR054115">
    <property type="entry name" value="CorC_N"/>
</dbReference>
<dbReference type="Proteomes" id="UP000219327">
    <property type="component" value="Unassembled WGS sequence"/>
</dbReference>
<sequence length="275" mass="31319">MSDDEEQLGWLERLSQVFILEPTSRRQLLETLRSAQERNLLDVEALSIIEGAMTVAEMQVREIMIPRSQVVFLKGEMEIQEILPLVIESGHSRFPVLGEKPNDVQGILLAKDLLPLAKKGRQKFVLKDALRPCNSVPESKRLNVLLQEFRANRNHMAIVLNEFGDISGIVTIEDVLEQIVGDIEDEYDLDEEEFIRQHDDGSYTVKALTPIEMFNEVFEATLSEEDTDTVGGLVIAEFGHLPERDETVTIDDYEFRVLNADNRRVHLLQLVPPGR</sequence>
<proteinExistence type="inferred from homology"/>
<protein>
    <recommendedName>
        <fullName evidence="8">Magnesium and cobalt efflux protein CorC</fullName>
    </recommendedName>
</protein>
<dbReference type="CDD" id="cd04590">
    <property type="entry name" value="CBS_pair_CorC_HlyC_assoc"/>
    <property type="match status" value="1"/>
</dbReference>
<dbReference type="Pfam" id="PF00571">
    <property type="entry name" value="CBS"/>
    <property type="match status" value="2"/>
</dbReference>
<evidence type="ECO:0000256" key="6">
    <source>
        <dbReference type="ARBA" id="ARBA00023285"/>
    </source>
</evidence>